<protein>
    <submittedName>
        <fullName evidence="2">Uncharacterized protein</fullName>
    </submittedName>
</protein>
<organism evidence="2 3">
    <name type="scientific">Seiridium cardinale</name>
    <dbReference type="NCBI Taxonomy" id="138064"/>
    <lineage>
        <taxon>Eukaryota</taxon>
        <taxon>Fungi</taxon>
        <taxon>Dikarya</taxon>
        <taxon>Ascomycota</taxon>
        <taxon>Pezizomycotina</taxon>
        <taxon>Sordariomycetes</taxon>
        <taxon>Xylariomycetidae</taxon>
        <taxon>Amphisphaeriales</taxon>
        <taxon>Sporocadaceae</taxon>
        <taxon>Seiridium</taxon>
    </lineage>
</organism>
<feature type="chain" id="PRO_5045404181" evidence="1">
    <location>
        <begin position="24"/>
        <end position="103"/>
    </location>
</feature>
<comment type="caution">
    <text evidence="2">The sequence shown here is derived from an EMBL/GenBank/DDBJ whole genome shotgun (WGS) entry which is preliminary data.</text>
</comment>
<feature type="signal peptide" evidence="1">
    <location>
        <begin position="1"/>
        <end position="23"/>
    </location>
</feature>
<keyword evidence="3" id="KW-1185">Reference proteome</keyword>
<keyword evidence="1" id="KW-0732">Signal</keyword>
<name>A0ABR2XQ63_9PEZI</name>
<accession>A0ABR2XQ63</accession>
<evidence type="ECO:0000256" key="1">
    <source>
        <dbReference type="SAM" id="SignalP"/>
    </source>
</evidence>
<evidence type="ECO:0000313" key="3">
    <source>
        <dbReference type="Proteomes" id="UP001465668"/>
    </source>
</evidence>
<dbReference type="EMBL" id="JARVKM010000031">
    <property type="protein sequence ID" value="KAK9775932.1"/>
    <property type="molecule type" value="Genomic_DNA"/>
</dbReference>
<dbReference type="Proteomes" id="UP001465668">
    <property type="component" value="Unassembled WGS sequence"/>
</dbReference>
<evidence type="ECO:0000313" key="2">
    <source>
        <dbReference type="EMBL" id="KAK9775932.1"/>
    </source>
</evidence>
<sequence length="103" mass="11224">MKNFFAISILTCAAIFNMTPALAASPMGVEIIERDGKTIVRESFHDESAGMEKRCRECKHTGQRCTIGDGSCHSSENAGCTWCGSHCKSICVAEGQTCEQWCL</sequence>
<reference evidence="2 3" key="1">
    <citation type="submission" date="2024-02" db="EMBL/GenBank/DDBJ databases">
        <title>First draft genome assembly of two strains of Seiridium cardinale.</title>
        <authorList>
            <person name="Emiliani G."/>
            <person name="Scali E."/>
        </authorList>
    </citation>
    <scope>NUCLEOTIDE SEQUENCE [LARGE SCALE GENOMIC DNA]</scope>
    <source>
        <strain evidence="2 3">BM-138-000479</strain>
    </source>
</reference>
<proteinExistence type="predicted"/>
<gene>
    <name evidence="2" type="ORF">SCAR479_07457</name>
</gene>